<dbReference type="InterPro" id="IPR029058">
    <property type="entry name" value="AB_hydrolase_fold"/>
</dbReference>
<dbReference type="EMBL" id="BSNW01000050">
    <property type="protein sequence ID" value="GLQ70356.1"/>
    <property type="molecule type" value="Genomic_DNA"/>
</dbReference>
<dbReference type="Gene3D" id="3.40.50.1820">
    <property type="entry name" value="alpha/beta hydrolase"/>
    <property type="match status" value="1"/>
</dbReference>
<evidence type="ECO:0000313" key="1">
    <source>
        <dbReference type="EMBL" id="GLQ70356.1"/>
    </source>
</evidence>
<keyword evidence="2" id="KW-1185">Reference proteome</keyword>
<organism evidence="1 2">
    <name type="scientific">Gluconobacter albidus</name>
    <dbReference type="NCBI Taxonomy" id="318683"/>
    <lineage>
        <taxon>Bacteria</taxon>
        <taxon>Pseudomonadati</taxon>
        <taxon>Pseudomonadota</taxon>
        <taxon>Alphaproteobacteria</taxon>
        <taxon>Acetobacterales</taxon>
        <taxon>Acetobacteraceae</taxon>
        <taxon>Gluconobacter</taxon>
    </lineage>
</organism>
<dbReference type="Proteomes" id="UP001156672">
    <property type="component" value="Unassembled WGS sequence"/>
</dbReference>
<sequence>MIFHNDFMSINFSPSRGNLTAKSIKDTIIISISGIGHEDEADKYILLEDSFEDFNILGITNKKRDFFINNSTESALDFLKKFLSNFSRIIIISHSMGGFFAFYISTYIEVDLCIVCSPYLSLSESEMNLNDSEERLLFDKLNSSYIENYCLKNVKISHLSPKKQDKFIVILDLSIKDDVKTFYLIDKYLNKINTVILPGIGHLSLYYLEKRKIISSVIRAELEEGSPLSTKKILENILNYYLEFTISEKSKICIKNQIYFNDKNVYKNYYSFVYDFIPYKESKDLFLILNKHGYMMSFFYSISGFFWSETPFEDSRFSPVVVNIEQRKCFCFYDCDYIEVDYGIISAEVNKIGKNYIKIPFSEDFFINYFGKLNFNDKINIFSAINLNKKHQKNNDSLSFSNKIRRIFGIKGV</sequence>
<dbReference type="RefSeq" id="WP_145995602.1">
    <property type="nucleotide sequence ID" value="NZ_BEWL01000002.1"/>
</dbReference>
<accession>A0ABQ5X3E9</accession>
<reference evidence="2" key="1">
    <citation type="journal article" date="2019" name="Int. J. Syst. Evol. Microbiol.">
        <title>The Global Catalogue of Microorganisms (GCM) 10K type strain sequencing project: providing services to taxonomists for standard genome sequencing and annotation.</title>
        <authorList>
            <consortium name="The Broad Institute Genomics Platform"/>
            <consortium name="The Broad Institute Genome Sequencing Center for Infectious Disease"/>
            <person name="Wu L."/>
            <person name="Ma J."/>
        </authorList>
    </citation>
    <scope>NUCLEOTIDE SEQUENCE [LARGE SCALE GENOMIC DNA]</scope>
    <source>
        <strain evidence="2">NBRC 3250</strain>
    </source>
</reference>
<protein>
    <submittedName>
        <fullName evidence="1">Uncharacterized protein</fullName>
    </submittedName>
</protein>
<dbReference type="SUPFAM" id="SSF53474">
    <property type="entry name" value="alpha/beta-Hydrolases"/>
    <property type="match status" value="1"/>
</dbReference>
<evidence type="ECO:0000313" key="2">
    <source>
        <dbReference type="Proteomes" id="UP001156672"/>
    </source>
</evidence>
<gene>
    <name evidence="1" type="ORF">GCM10007866_28090</name>
</gene>
<name>A0ABQ5X3E9_9PROT</name>
<comment type="caution">
    <text evidence="1">The sequence shown here is derived from an EMBL/GenBank/DDBJ whole genome shotgun (WGS) entry which is preliminary data.</text>
</comment>
<proteinExistence type="predicted"/>